<dbReference type="InterPro" id="IPR036910">
    <property type="entry name" value="HMG_box_dom_sf"/>
</dbReference>
<dbReference type="Pfam" id="PF10263">
    <property type="entry name" value="SprT-like"/>
    <property type="match status" value="1"/>
</dbReference>
<protein>
    <recommendedName>
        <fullName evidence="1">SprT-like domain-containing protein</fullName>
    </recommendedName>
</protein>
<dbReference type="PANTHER" id="PTHR23099:SF0">
    <property type="entry name" value="GERM CELL NUCLEAR ACIDIC PROTEIN"/>
    <property type="match status" value="1"/>
</dbReference>
<accession>A0AAV8W2N1</accession>
<organism evidence="2 3">
    <name type="scientific">Exocentrus adspersus</name>
    <dbReference type="NCBI Taxonomy" id="1586481"/>
    <lineage>
        <taxon>Eukaryota</taxon>
        <taxon>Metazoa</taxon>
        <taxon>Ecdysozoa</taxon>
        <taxon>Arthropoda</taxon>
        <taxon>Hexapoda</taxon>
        <taxon>Insecta</taxon>
        <taxon>Pterygota</taxon>
        <taxon>Neoptera</taxon>
        <taxon>Endopterygota</taxon>
        <taxon>Coleoptera</taxon>
        <taxon>Polyphaga</taxon>
        <taxon>Cucujiformia</taxon>
        <taxon>Chrysomeloidea</taxon>
        <taxon>Cerambycidae</taxon>
        <taxon>Lamiinae</taxon>
        <taxon>Acanthocinini</taxon>
        <taxon>Exocentrus</taxon>
    </lineage>
</organism>
<evidence type="ECO:0000313" key="2">
    <source>
        <dbReference type="EMBL" id="KAJ8920688.1"/>
    </source>
</evidence>
<dbReference type="GO" id="GO:0005634">
    <property type="term" value="C:nucleus"/>
    <property type="evidence" value="ECO:0007669"/>
    <property type="project" value="UniProtKB-ARBA"/>
</dbReference>
<dbReference type="InterPro" id="IPR035240">
    <property type="entry name" value="SprT_Zn_ribbon"/>
</dbReference>
<dbReference type="PANTHER" id="PTHR23099">
    <property type="entry name" value="TRANSCRIPTIONAL REGULATOR"/>
    <property type="match status" value="1"/>
</dbReference>
<dbReference type="SMART" id="SM00731">
    <property type="entry name" value="SprT"/>
    <property type="match status" value="1"/>
</dbReference>
<evidence type="ECO:0000313" key="3">
    <source>
        <dbReference type="Proteomes" id="UP001159042"/>
    </source>
</evidence>
<dbReference type="SUPFAM" id="SSF47095">
    <property type="entry name" value="HMG-box"/>
    <property type="match status" value="1"/>
</dbReference>
<comment type="caution">
    <text evidence="2">The sequence shown here is derived from an EMBL/GenBank/DDBJ whole genome shotgun (WGS) entry which is preliminary data.</text>
</comment>
<keyword evidence="3" id="KW-1185">Reference proteome</keyword>
<dbReference type="Gene3D" id="1.10.30.10">
    <property type="entry name" value="High mobility group box domain"/>
    <property type="match status" value="1"/>
</dbReference>
<name>A0AAV8W2N1_9CUCU</name>
<dbReference type="InterPro" id="IPR006640">
    <property type="entry name" value="SprT-like_domain"/>
</dbReference>
<feature type="domain" description="SprT-like" evidence="1">
    <location>
        <begin position="63"/>
        <end position="222"/>
    </location>
</feature>
<reference evidence="2 3" key="1">
    <citation type="journal article" date="2023" name="Insect Mol. Biol.">
        <title>Genome sequencing provides insights into the evolution of gene families encoding plant cell wall-degrading enzymes in longhorned beetles.</title>
        <authorList>
            <person name="Shin N.R."/>
            <person name="Okamura Y."/>
            <person name="Kirsch R."/>
            <person name="Pauchet Y."/>
        </authorList>
    </citation>
    <scope>NUCLEOTIDE SEQUENCE [LARGE SCALE GENOMIC DNA]</scope>
    <source>
        <strain evidence="2">EAD_L_NR</strain>
    </source>
</reference>
<dbReference type="Pfam" id="PF17283">
    <property type="entry name" value="Zn_ribbon_SprT"/>
    <property type="match status" value="1"/>
</dbReference>
<dbReference type="AlphaFoldDB" id="A0AAV8W2N1"/>
<gene>
    <name evidence="2" type="ORF">NQ315_004827</name>
</gene>
<dbReference type="Proteomes" id="UP001159042">
    <property type="component" value="Unassembled WGS sequence"/>
</dbReference>
<proteinExistence type="predicted"/>
<evidence type="ECO:0000259" key="1">
    <source>
        <dbReference type="SMART" id="SM00731"/>
    </source>
</evidence>
<dbReference type="EMBL" id="JANEYG010000013">
    <property type="protein sequence ID" value="KAJ8920688.1"/>
    <property type="molecule type" value="Genomic_DNA"/>
</dbReference>
<sequence>MIVFPLCRAMMPGKKKLVKSVMNGVLSMENTVFSLLYQIMYRSYSVICQHGYIELILSCIKTNCFPSYFNCIMKKIFENAIPHDTALEWNDRMRGTAGFCYCKKITKRTGTIERKARIALSTKVIDSAYRLRDTLIHEMCHAATWIVNCVSDGHGPYWKAWAYKAMKIFPELPPIKRCHDYAINYKYTYRCTSCGYSIGRHSKSLNIERKRCGYCYGKFEILLNKVNKKGEAKSVPATPKKEASGFALFVKENYSAHKQPHLKHGDVMKLLGQKFQEMKLKPKPS</sequence>
<dbReference type="GO" id="GO:0006974">
    <property type="term" value="P:DNA damage response"/>
    <property type="evidence" value="ECO:0007669"/>
    <property type="project" value="UniProtKB-ARBA"/>
</dbReference>